<protein>
    <submittedName>
        <fullName evidence="2">Uncharacterized protein</fullName>
    </submittedName>
</protein>
<dbReference type="EMBL" id="JAAAIL010001945">
    <property type="protein sequence ID" value="KAG0262701.1"/>
    <property type="molecule type" value="Genomic_DNA"/>
</dbReference>
<proteinExistence type="predicted"/>
<sequence>RARGGILALQNLRYWDLELFSERDDREFGGRSGFGAGKGERTKGHNGHACDDESQGFKPPCEDVDICANNRVLDGLEEGRRHLAGVGLNDLGRKVVRTLVFVESRRQYER</sequence>
<feature type="region of interest" description="Disordered" evidence="1">
    <location>
        <begin position="29"/>
        <end position="55"/>
    </location>
</feature>
<name>A0AAD4H124_9FUNG</name>
<organism evidence="2 3">
    <name type="scientific">Linnemannia exigua</name>
    <dbReference type="NCBI Taxonomy" id="604196"/>
    <lineage>
        <taxon>Eukaryota</taxon>
        <taxon>Fungi</taxon>
        <taxon>Fungi incertae sedis</taxon>
        <taxon>Mucoromycota</taxon>
        <taxon>Mortierellomycotina</taxon>
        <taxon>Mortierellomycetes</taxon>
        <taxon>Mortierellales</taxon>
        <taxon>Mortierellaceae</taxon>
        <taxon>Linnemannia</taxon>
    </lineage>
</organism>
<accession>A0AAD4H124</accession>
<feature type="non-terminal residue" evidence="2">
    <location>
        <position position="1"/>
    </location>
</feature>
<evidence type="ECO:0000256" key="1">
    <source>
        <dbReference type="SAM" id="MobiDB-lite"/>
    </source>
</evidence>
<dbReference type="Proteomes" id="UP001194580">
    <property type="component" value="Unassembled WGS sequence"/>
</dbReference>
<feature type="compositionally biased region" description="Basic and acidic residues" evidence="1">
    <location>
        <begin position="38"/>
        <end position="51"/>
    </location>
</feature>
<keyword evidence="3" id="KW-1185">Reference proteome</keyword>
<evidence type="ECO:0000313" key="3">
    <source>
        <dbReference type="Proteomes" id="UP001194580"/>
    </source>
</evidence>
<evidence type="ECO:0000313" key="2">
    <source>
        <dbReference type="EMBL" id="KAG0262701.1"/>
    </source>
</evidence>
<comment type="caution">
    <text evidence="2">The sequence shown here is derived from an EMBL/GenBank/DDBJ whole genome shotgun (WGS) entry which is preliminary data.</text>
</comment>
<gene>
    <name evidence="2" type="ORF">BGZ95_003968</name>
</gene>
<reference evidence="2" key="1">
    <citation type="journal article" date="2020" name="Fungal Divers.">
        <title>Resolving the Mortierellaceae phylogeny through synthesis of multi-gene phylogenetics and phylogenomics.</title>
        <authorList>
            <person name="Vandepol N."/>
            <person name="Liber J."/>
            <person name="Desiro A."/>
            <person name="Na H."/>
            <person name="Kennedy M."/>
            <person name="Barry K."/>
            <person name="Grigoriev I.V."/>
            <person name="Miller A.N."/>
            <person name="O'Donnell K."/>
            <person name="Stajich J.E."/>
            <person name="Bonito G."/>
        </authorList>
    </citation>
    <scope>NUCLEOTIDE SEQUENCE</scope>
    <source>
        <strain evidence="2">NRRL 28262</strain>
    </source>
</reference>
<dbReference type="AlphaFoldDB" id="A0AAD4H124"/>